<gene>
    <name evidence="11" type="ORF">BKA67DRAFT_677009</name>
</gene>
<evidence type="ECO:0000256" key="5">
    <source>
        <dbReference type="ARBA" id="ARBA00022692"/>
    </source>
</evidence>
<comment type="caution">
    <text evidence="11">The sequence shown here is derived from an EMBL/GenBank/DDBJ whole genome shotgun (WGS) entry which is preliminary data.</text>
</comment>
<protein>
    <submittedName>
        <fullName evidence="11">Triose-phosphate transporter family-domain-containing protein</fullName>
    </submittedName>
</protein>
<dbReference type="Proteomes" id="UP000758603">
    <property type="component" value="Unassembled WGS sequence"/>
</dbReference>
<comment type="subcellular location">
    <subcellularLocation>
        <location evidence="2">Endoplasmic reticulum membrane</location>
        <topology evidence="2">Multi-pass membrane protein</topology>
    </subcellularLocation>
</comment>
<sequence>MPEFHPAFYIANLTIIFNKWLLDTAGFTILLTTLHLTTSTLLTQCLARFTPLLNGRHGTKLTGRAYLRTILPIGVLYTASLLCSNLAYLYLSVAFIQMLKAAAPVSTLVLSFWLGLDNPRVSRLWNVLAIAAGVLLSSLGEGRFSWAGFGYQMLGTLAESLRLLLIQGLLSSSSKETGEGGGARSEAHVAKGVGMNPLVGLYYYAPICAVLNGIVALMVEMPHFDPADLQRVGWGILGLNGLVAFMLNVASVFLIGRTSALAMSLTGILKSILLVAVSMLIWHTPMTLLQAIGYLIALVAMFYYSMGGVDQAKSHVTAGKAWLVENSKTLFSSGQSYQVVPTEAGGPRAIPEDLERGQSGANTGQRCEENERLAAQHG</sequence>
<feature type="transmembrane region" description="Helical" evidence="9">
    <location>
        <begin position="201"/>
        <end position="219"/>
    </location>
</feature>
<evidence type="ECO:0000256" key="3">
    <source>
        <dbReference type="ARBA" id="ARBA00010425"/>
    </source>
</evidence>
<proteinExistence type="inferred from homology"/>
<feature type="transmembrane region" description="Helical" evidence="9">
    <location>
        <begin position="261"/>
        <end position="282"/>
    </location>
</feature>
<dbReference type="EMBL" id="JAGPXC010000004">
    <property type="protein sequence ID" value="KAH6654496.1"/>
    <property type="molecule type" value="Genomic_DNA"/>
</dbReference>
<evidence type="ECO:0000256" key="7">
    <source>
        <dbReference type="ARBA" id="ARBA00023136"/>
    </source>
</evidence>
<evidence type="ECO:0000256" key="2">
    <source>
        <dbReference type="ARBA" id="ARBA00004477"/>
    </source>
</evidence>
<dbReference type="GeneID" id="70137705"/>
<dbReference type="AlphaFoldDB" id="A0A9P8ULY1"/>
<feature type="transmembrane region" description="Helical" evidence="9">
    <location>
        <begin position="97"/>
        <end position="116"/>
    </location>
</feature>
<feature type="compositionally biased region" description="Basic and acidic residues" evidence="8">
    <location>
        <begin position="366"/>
        <end position="378"/>
    </location>
</feature>
<dbReference type="GO" id="GO:0005789">
    <property type="term" value="C:endoplasmic reticulum membrane"/>
    <property type="evidence" value="ECO:0007669"/>
    <property type="project" value="UniProtKB-SubCell"/>
</dbReference>
<dbReference type="OrthoDB" id="6418713at2759"/>
<evidence type="ECO:0000313" key="11">
    <source>
        <dbReference type="EMBL" id="KAH6654496.1"/>
    </source>
</evidence>
<evidence type="ECO:0000256" key="4">
    <source>
        <dbReference type="ARBA" id="ARBA00011182"/>
    </source>
</evidence>
<feature type="domain" description="Sugar phosphate transporter" evidence="10">
    <location>
        <begin position="9"/>
        <end position="305"/>
    </location>
</feature>
<keyword evidence="7 9" id="KW-0472">Membrane</keyword>
<keyword evidence="12" id="KW-1185">Reference proteome</keyword>
<keyword evidence="6 9" id="KW-1133">Transmembrane helix</keyword>
<dbReference type="Pfam" id="PF03151">
    <property type="entry name" value="TPT"/>
    <property type="match status" value="1"/>
</dbReference>
<feature type="transmembrane region" description="Helical" evidence="9">
    <location>
        <begin position="70"/>
        <end position="91"/>
    </location>
</feature>
<evidence type="ECO:0000313" key="12">
    <source>
        <dbReference type="Proteomes" id="UP000758603"/>
    </source>
</evidence>
<dbReference type="InterPro" id="IPR050186">
    <property type="entry name" value="TPT_transporter"/>
</dbReference>
<dbReference type="InterPro" id="IPR004853">
    <property type="entry name" value="Sugar_P_trans_dom"/>
</dbReference>
<feature type="transmembrane region" description="Helical" evidence="9">
    <location>
        <begin position="288"/>
        <end position="306"/>
    </location>
</feature>
<reference evidence="11" key="1">
    <citation type="journal article" date="2021" name="Nat. Commun.">
        <title>Genetic determinants of endophytism in the Arabidopsis root mycobiome.</title>
        <authorList>
            <person name="Mesny F."/>
            <person name="Miyauchi S."/>
            <person name="Thiergart T."/>
            <person name="Pickel B."/>
            <person name="Atanasova L."/>
            <person name="Karlsson M."/>
            <person name="Huettel B."/>
            <person name="Barry K.W."/>
            <person name="Haridas S."/>
            <person name="Chen C."/>
            <person name="Bauer D."/>
            <person name="Andreopoulos W."/>
            <person name="Pangilinan J."/>
            <person name="LaButti K."/>
            <person name="Riley R."/>
            <person name="Lipzen A."/>
            <person name="Clum A."/>
            <person name="Drula E."/>
            <person name="Henrissat B."/>
            <person name="Kohler A."/>
            <person name="Grigoriev I.V."/>
            <person name="Martin F.M."/>
            <person name="Hacquard S."/>
        </authorList>
    </citation>
    <scope>NUCLEOTIDE SEQUENCE</scope>
    <source>
        <strain evidence="11">MPI-SDFR-AT-0073</strain>
    </source>
</reference>
<keyword evidence="5 9" id="KW-0812">Transmembrane</keyword>
<name>A0A9P8ULY1_9PEZI</name>
<comment type="function">
    <text evidence="1">Involved in the import of GDP-mannose from the cytoplasm into the Golgi lumen.</text>
</comment>
<evidence type="ECO:0000256" key="8">
    <source>
        <dbReference type="SAM" id="MobiDB-lite"/>
    </source>
</evidence>
<feature type="transmembrane region" description="Helical" evidence="9">
    <location>
        <begin position="27"/>
        <end position="49"/>
    </location>
</feature>
<evidence type="ECO:0000259" key="10">
    <source>
        <dbReference type="Pfam" id="PF03151"/>
    </source>
</evidence>
<comment type="subunit">
    <text evidence="4">Homooligomer.</text>
</comment>
<dbReference type="PANTHER" id="PTHR11132">
    <property type="entry name" value="SOLUTE CARRIER FAMILY 35"/>
    <property type="match status" value="1"/>
</dbReference>
<evidence type="ECO:0000256" key="1">
    <source>
        <dbReference type="ARBA" id="ARBA00003420"/>
    </source>
</evidence>
<dbReference type="RefSeq" id="XP_045958766.1">
    <property type="nucleotide sequence ID" value="XM_046108814.1"/>
</dbReference>
<evidence type="ECO:0000256" key="9">
    <source>
        <dbReference type="SAM" id="Phobius"/>
    </source>
</evidence>
<comment type="similarity">
    <text evidence="3">Belongs to the TPT transporter family. SLC35D subfamily.</text>
</comment>
<accession>A0A9P8ULY1</accession>
<feature type="region of interest" description="Disordered" evidence="8">
    <location>
        <begin position="348"/>
        <end position="378"/>
    </location>
</feature>
<organism evidence="11 12">
    <name type="scientific">Truncatella angustata</name>
    <dbReference type="NCBI Taxonomy" id="152316"/>
    <lineage>
        <taxon>Eukaryota</taxon>
        <taxon>Fungi</taxon>
        <taxon>Dikarya</taxon>
        <taxon>Ascomycota</taxon>
        <taxon>Pezizomycotina</taxon>
        <taxon>Sordariomycetes</taxon>
        <taxon>Xylariomycetidae</taxon>
        <taxon>Amphisphaeriales</taxon>
        <taxon>Sporocadaceae</taxon>
        <taxon>Truncatella</taxon>
    </lineage>
</organism>
<feature type="transmembrane region" description="Helical" evidence="9">
    <location>
        <begin position="231"/>
        <end position="254"/>
    </location>
</feature>
<evidence type="ECO:0000256" key="6">
    <source>
        <dbReference type="ARBA" id="ARBA00022989"/>
    </source>
</evidence>